<keyword evidence="2" id="KW-1185">Reference proteome</keyword>
<protein>
    <submittedName>
        <fullName evidence="1">Uncharacterized protein</fullName>
    </submittedName>
</protein>
<evidence type="ECO:0000313" key="1">
    <source>
        <dbReference type="EMBL" id="KAK3495392.1"/>
    </source>
</evidence>
<name>A0AAJ0IBB2_9PEZI</name>
<accession>A0AAJ0IBB2</accession>
<dbReference type="RefSeq" id="XP_062694821.1">
    <property type="nucleotide sequence ID" value="XM_062838865.1"/>
</dbReference>
<comment type="caution">
    <text evidence="1">The sequence shown here is derived from an EMBL/GenBank/DDBJ whole genome shotgun (WGS) entry which is preliminary data.</text>
</comment>
<evidence type="ECO:0000313" key="2">
    <source>
        <dbReference type="Proteomes" id="UP001285908"/>
    </source>
</evidence>
<dbReference type="AlphaFoldDB" id="A0AAJ0IBB2"/>
<reference evidence="1 2" key="1">
    <citation type="journal article" date="2023" name="Mol. Phylogenet. Evol.">
        <title>Genome-scale phylogeny and comparative genomics of the fungal order Sordariales.</title>
        <authorList>
            <person name="Hensen N."/>
            <person name="Bonometti L."/>
            <person name="Westerberg I."/>
            <person name="Brannstrom I.O."/>
            <person name="Guillou S."/>
            <person name="Cros-Aarteil S."/>
            <person name="Calhoun S."/>
            <person name="Haridas S."/>
            <person name="Kuo A."/>
            <person name="Mondo S."/>
            <person name="Pangilinan J."/>
            <person name="Riley R."/>
            <person name="LaButti K."/>
            <person name="Andreopoulos B."/>
            <person name="Lipzen A."/>
            <person name="Chen C."/>
            <person name="Yan M."/>
            <person name="Daum C."/>
            <person name="Ng V."/>
            <person name="Clum A."/>
            <person name="Steindorff A."/>
            <person name="Ohm R.A."/>
            <person name="Martin F."/>
            <person name="Silar P."/>
            <person name="Natvig D.O."/>
            <person name="Lalanne C."/>
            <person name="Gautier V."/>
            <person name="Ament-Velasquez S.L."/>
            <person name="Kruys A."/>
            <person name="Hutchinson M.I."/>
            <person name="Powell A.J."/>
            <person name="Barry K."/>
            <person name="Miller A.N."/>
            <person name="Grigoriev I.V."/>
            <person name="Debuchy R."/>
            <person name="Gladieux P."/>
            <person name="Hiltunen Thoren M."/>
            <person name="Johannesson H."/>
        </authorList>
    </citation>
    <scope>NUCLEOTIDE SEQUENCE [LARGE SCALE GENOMIC DNA]</scope>
    <source>
        <strain evidence="1 2">FGSC 10403</strain>
    </source>
</reference>
<dbReference type="Proteomes" id="UP001285908">
    <property type="component" value="Unassembled WGS sequence"/>
</dbReference>
<proteinExistence type="predicted"/>
<dbReference type="GeneID" id="87876487"/>
<dbReference type="EMBL" id="JAULSX010000003">
    <property type="protein sequence ID" value="KAK3495392.1"/>
    <property type="molecule type" value="Genomic_DNA"/>
</dbReference>
<organism evidence="1 2">
    <name type="scientific">Neurospora hispaniola</name>
    <dbReference type="NCBI Taxonomy" id="588809"/>
    <lineage>
        <taxon>Eukaryota</taxon>
        <taxon>Fungi</taxon>
        <taxon>Dikarya</taxon>
        <taxon>Ascomycota</taxon>
        <taxon>Pezizomycotina</taxon>
        <taxon>Sordariomycetes</taxon>
        <taxon>Sordariomycetidae</taxon>
        <taxon>Sordariales</taxon>
        <taxon>Sordariaceae</taxon>
        <taxon>Neurospora</taxon>
    </lineage>
</organism>
<gene>
    <name evidence="1" type="ORF">B0T23DRAFT_404112</name>
</gene>
<sequence>MAFNPPHTPQGARPSRFIYPPEVLRSRERAQATLESIITPFFNRLDAMYWGRPAYMGWDAIRQTLNRIQADYMRHLTAHFFISPIAEHSLALYILRHQMRWLENTFEQELIDIEVDPFNRDIYPTEAIRANARAEEHESRWLRVIRTMVRDGSWRRDWGEMRLENFVRMMTNHMVLLVSLELEMVERARYMRKGGERRRRASF</sequence>